<evidence type="ECO:0000256" key="1">
    <source>
        <dbReference type="ARBA" id="ARBA00008072"/>
    </source>
</evidence>
<dbReference type="Proteomes" id="UP000326877">
    <property type="component" value="Unassembled WGS sequence"/>
</dbReference>
<dbReference type="Gene3D" id="3.90.180.10">
    <property type="entry name" value="Medium-chain alcohol dehydrogenases, catalytic domain"/>
    <property type="match status" value="1"/>
</dbReference>
<dbReference type="Gene3D" id="3.40.50.720">
    <property type="entry name" value="NAD(P)-binding Rossmann-like Domain"/>
    <property type="match status" value="1"/>
</dbReference>
<protein>
    <submittedName>
        <fullName evidence="5">GroES-like protein</fullName>
    </submittedName>
</protein>
<reference evidence="5" key="1">
    <citation type="submission" date="2019-04" db="EMBL/GenBank/DDBJ databases">
        <title>Friends and foes A comparative genomics studyof 23 Aspergillus species from section Flavi.</title>
        <authorList>
            <consortium name="DOE Joint Genome Institute"/>
            <person name="Kjaerbolling I."/>
            <person name="Vesth T."/>
            <person name="Frisvad J.C."/>
            <person name="Nybo J.L."/>
            <person name="Theobald S."/>
            <person name="Kildgaard S."/>
            <person name="Isbrandt T."/>
            <person name="Kuo A."/>
            <person name="Sato A."/>
            <person name="Lyhne E.K."/>
            <person name="Kogle M.E."/>
            <person name="Wiebenga A."/>
            <person name="Kun R.S."/>
            <person name="Lubbers R.J."/>
            <person name="Makela M.R."/>
            <person name="Barry K."/>
            <person name="Chovatia M."/>
            <person name="Clum A."/>
            <person name="Daum C."/>
            <person name="Haridas S."/>
            <person name="He G."/>
            <person name="LaButti K."/>
            <person name="Lipzen A."/>
            <person name="Mondo S."/>
            <person name="Riley R."/>
            <person name="Salamov A."/>
            <person name="Simmons B.A."/>
            <person name="Magnuson J.K."/>
            <person name="Henrissat B."/>
            <person name="Mortensen U.H."/>
            <person name="Larsen T.O."/>
            <person name="Devries R.P."/>
            <person name="Grigoriev I.V."/>
            <person name="Machida M."/>
            <person name="Baker S.E."/>
            <person name="Andersen M.R."/>
        </authorList>
    </citation>
    <scope>NUCLEOTIDE SEQUENCE [LARGE SCALE GENOMIC DNA]</scope>
    <source>
        <strain evidence="5">IBT 14317</strain>
    </source>
</reference>
<feature type="domain" description="Enoyl reductase (ER)" evidence="4">
    <location>
        <begin position="62"/>
        <end position="392"/>
    </location>
</feature>
<dbReference type="GO" id="GO:0016651">
    <property type="term" value="F:oxidoreductase activity, acting on NAD(P)H"/>
    <property type="evidence" value="ECO:0007669"/>
    <property type="project" value="InterPro"/>
</dbReference>
<dbReference type="InterPro" id="IPR011032">
    <property type="entry name" value="GroES-like_sf"/>
</dbReference>
<dbReference type="GO" id="GO:0000166">
    <property type="term" value="F:nucleotide binding"/>
    <property type="evidence" value="ECO:0007669"/>
    <property type="project" value="UniProtKB-KW"/>
</dbReference>
<dbReference type="InterPro" id="IPR047122">
    <property type="entry name" value="Trans-enoyl_RdTase-like"/>
</dbReference>
<dbReference type="SUPFAM" id="SSF50129">
    <property type="entry name" value="GroES-like"/>
    <property type="match status" value="1"/>
</dbReference>
<evidence type="ECO:0000259" key="4">
    <source>
        <dbReference type="SMART" id="SM00829"/>
    </source>
</evidence>
<dbReference type="PANTHER" id="PTHR45348:SF5">
    <property type="entry name" value="OXIDOREDUCTASE, PUTATIVE (AFU_ORTHOLOGUE AFUA_8G01420)-RELATED"/>
    <property type="match status" value="1"/>
</dbReference>
<dbReference type="Pfam" id="PF08240">
    <property type="entry name" value="ADH_N"/>
    <property type="match status" value="1"/>
</dbReference>
<dbReference type="AlphaFoldDB" id="A0A5N7CNY2"/>
<dbReference type="PANTHER" id="PTHR45348">
    <property type="entry name" value="HYPOTHETICAL OXIDOREDUCTASE (EUROFUNG)"/>
    <property type="match status" value="1"/>
</dbReference>
<name>A0A5N7CNY2_PETAA</name>
<evidence type="ECO:0000256" key="3">
    <source>
        <dbReference type="ARBA" id="ARBA00023002"/>
    </source>
</evidence>
<dbReference type="SMART" id="SM00829">
    <property type="entry name" value="PKS_ER"/>
    <property type="match status" value="1"/>
</dbReference>
<dbReference type="InterPro" id="IPR013154">
    <property type="entry name" value="ADH-like_N"/>
</dbReference>
<comment type="similarity">
    <text evidence="1">Belongs to the zinc-containing alcohol dehydrogenase family.</text>
</comment>
<dbReference type="InterPro" id="IPR036291">
    <property type="entry name" value="NAD(P)-bd_dom_sf"/>
</dbReference>
<proteinExistence type="inferred from homology"/>
<gene>
    <name evidence="5" type="ORF">BDV23DRAFT_168746</name>
</gene>
<dbReference type="SUPFAM" id="SSF51735">
    <property type="entry name" value="NAD(P)-binding Rossmann-fold domains"/>
    <property type="match status" value="1"/>
</dbReference>
<dbReference type="OrthoDB" id="3233595at2759"/>
<dbReference type="CDD" id="cd08249">
    <property type="entry name" value="enoyl_reductase_like"/>
    <property type="match status" value="1"/>
</dbReference>
<evidence type="ECO:0000256" key="2">
    <source>
        <dbReference type="ARBA" id="ARBA00022741"/>
    </source>
</evidence>
<dbReference type="InterPro" id="IPR020843">
    <property type="entry name" value="ER"/>
</dbReference>
<evidence type="ECO:0000313" key="5">
    <source>
        <dbReference type="EMBL" id="KAE8395599.1"/>
    </source>
</evidence>
<keyword evidence="2" id="KW-0547">Nucleotide-binding</keyword>
<dbReference type="EMBL" id="ML735218">
    <property type="protein sequence ID" value="KAE8395599.1"/>
    <property type="molecule type" value="Genomic_DNA"/>
</dbReference>
<accession>A0A5N7CNY2</accession>
<sequence length="408" mass="43682">MSSSEKSVLRTVTLAGKVASLELRDKTVTLNSDEATRPSRIILPIFPLAFSALKLEAINLSGPTVRIVESPIPEPNEDQVLIRVIVSGSNPKDWKAPDFAASGNSPVRIPLEVKRGLNQGDDMAGIVEKVGSKVVEFKPGDRVAAFHEMFTPGGSYAEYGIAWSHTTFHLPNHTSFEEAATIPLTAMTAAVSLYAHLRFPFPWAPAQKSIPFVVYGASTAVGSYAIKLASNSNVHPIIAIAGKGSHYVESLIDRSKGDTVIDYRGGAEETVKEIAHSLEKAGHSTVQHALDAVNIIPQSAEVLRRSVAAGGQIDFVAPNDLDVSPAIKSVTHVGSVHKQPGLEDNRELGHIFSRYLTRALQNNSFTGHPFELRPGGLEGVGDALKDLKSGKASATKYIFRIADTPGVA</sequence>
<keyword evidence="3" id="KW-0560">Oxidoreductase</keyword>
<organism evidence="5">
    <name type="scientific">Petromyces alliaceus</name>
    <name type="common">Aspergillus alliaceus</name>
    <dbReference type="NCBI Taxonomy" id="209559"/>
    <lineage>
        <taxon>Eukaryota</taxon>
        <taxon>Fungi</taxon>
        <taxon>Dikarya</taxon>
        <taxon>Ascomycota</taxon>
        <taxon>Pezizomycotina</taxon>
        <taxon>Eurotiomycetes</taxon>
        <taxon>Eurotiomycetidae</taxon>
        <taxon>Eurotiales</taxon>
        <taxon>Aspergillaceae</taxon>
        <taxon>Aspergillus</taxon>
        <taxon>Aspergillus subgen. Circumdati</taxon>
    </lineage>
</organism>